<name>A0A1H0I9N8_9GAMM</name>
<feature type="transmembrane region" description="Helical" evidence="1">
    <location>
        <begin position="70"/>
        <end position="91"/>
    </location>
</feature>
<reference evidence="3" key="1">
    <citation type="submission" date="2016-10" db="EMBL/GenBank/DDBJ databases">
        <authorList>
            <person name="Varghese N."/>
            <person name="Submissions S."/>
        </authorList>
    </citation>
    <scope>NUCLEOTIDE SEQUENCE [LARGE SCALE GENOMIC DNA]</scope>
    <source>
        <strain evidence="3">CGMCC 1.6494</strain>
    </source>
</reference>
<protein>
    <submittedName>
        <fullName evidence="2">Uncharacterized protein</fullName>
    </submittedName>
</protein>
<keyword evidence="3" id="KW-1185">Reference proteome</keyword>
<dbReference type="AlphaFoldDB" id="A0A1H0I9N8"/>
<evidence type="ECO:0000313" key="3">
    <source>
        <dbReference type="Proteomes" id="UP000199677"/>
    </source>
</evidence>
<feature type="transmembrane region" description="Helical" evidence="1">
    <location>
        <begin position="30"/>
        <end position="50"/>
    </location>
</feature>
<gene>
    <name evidence="2" type="ORF">SAMN04487951_1191</name>
</gene>
<keyword evidence="1" id="KW-0472">Membrane</keyword>
<dbReference type="Proteomes" id="UP000199677">
    <property type="component" value="Unassembled WGS sequence"/>
</dbReference>
<proteinExistence type="predicted"/>
<sequence>MCENHKRVAVEMYMRQHEFYAAQTATALQFPIKLVLTLNATLMAASLLLAREAVQAGDLPQLINASQIPMTFFGLGVICVLISSWFQWKLYSKIMYRKRQILKAAVKASNWVEAVSPFVNELEKYGKTWYQGACYTFVAVSFFFFLGGVFNLARVL</sequence>
<dbReference type="EMBL" id="FNII01000019">
    <property type="protein sequence ID" value="SDO27791.1"/>
    <property type="molecule type" value="Genomic_DNA"/>
</dbReference>
<keyword evidence="1" id="KW-1133">Transmembrane helix</keyword>
<feature type="transmembrane region" description="Helical" evidence="1">
    <location>
        <begin position="132"/>
        <end position="153"/>
    </location>
</feature>
<keyword evidence="1" id="KW-0812">Transmembrane</keyword>
<accession>A0A1H0I9N8</accession>
<evidence type="ECO:0000313" key="2">
    <source>
        <dbReference type="EMBL" id="SDO27791.1"/>
    </source>
</evidence>
<organism evidence="2 3">
    <name type="scientific">Vreelandella arcis</name>
    <dbReference type="NCBI Taxonomy" id="416873"/>
    <lineage>
        <taxon>Bacteria</taxon>
        <taxon>Pseudomonadati</taxon>
        <taxon>Pseudomonadota</taxon>
        <taxon>Gammaproteobacteria</taxon>
        <taxon>Oceanospirillales</taxon>
        <taxon>Halomonadaceae</taxon>
        <taxon>Vreelandella</taxon>
    </lineage>
</organism>
<evidence type="ECO:0000256" key="1">
    <source>
        <dbReference type="SAM" id="Phobius"/>
    </source>
</evidence>